<name>F7XP47_METZD</name>
<dbReference type="InterPro" id="IPR016047">
    <property type="entry name" value="M23ase_b-sheet_dom"/>
</dbReference>
<gene>
    <name evidence="2" type="ordered locus">Mzhil_1500</name>
</gene>
<dbReference type="Proteomes" id="UP000006622">
    <property type="component" value="Chromosome"/>
</dbReference>
<dbReference type="SUPFAM" id="SSF51261">
    <property type="entry name" value="Duplicated hybrid motif"/>
    <property type="match status" value="1"/>
</dbReference>
<sequence>MKKWPLKYQSAKIPKNGEPGSFWEDRGDRHHCGVDLYAPESSEVVSIEDGEVVEVEEMTSPEIVPHWNTTFHIIVRNDSGMFCKYGEVSENLVNKGDIIISGQLIGYVGKVLNQEKIDHSSPAYIQNLKARHPSMLHLELWKNNPITVHRQYLGGNWFAEEKPENLVDPTEYLRSIQDKM</sequence>
<dbReference type="AlphaFoldDB" id="F7XP47"/>
<feature type="domain" description="M23ase beta-sheet core" evidence="1">
    <location>
        <begin position="30"/>
        <end position="113"/>
    </location>
</feature>
<dbReference type="EMBL" id="CP002101">
    <property type="protein sequence ID" value="AEH61339.1"/>
    <property type="molecule type" value="Genomic_DNA"/>
</dbReference>
<keyword evidence="3" id="KW-1185">Reference proteome</keyword>
<evidence type="ECO:0000259" key="1">
    <source>
        <dbReference type="Pfam" id="PF01551"/>
    </source>
</evidence>
<organism evidence="2 3">
    <name type="scientific">Methanosalsum zhilinae (strain DSM 4017 / NBRC 107636 / OCM 62 / WeN5)</name>
    <name type="common">Methanohalophilus zhilinae</name>
    <dbReference type="NCBI Taxonomy" id="679901"/>
    <lineage>
        <taxon>Archaea</taxon>
        <taxon>Methanobacteriati</taxon>
        <taxon>Methanobacteriota</taxon>
        <taxon>Stenosarchaea group</taxon>
        <taxon>Methanomicrobia</taxon>
        <taxon>Methanosarcinales</taxon>
        <taxon>Methanosarcinaceae</taxon>
        <taxon>Methanosalsum</taxon>
    </lineage>
</organism>
<dbReference type="STRING" id="679901.Mzhil_1500"/>
<accession>F7XP47</accession>
<reference evidence="2 3" key="1">
    <citation type="submission" date="2010-07" db="EMBL/GenBank/DDBJ databases">
        <title>The complete genome of Methanosalsum zhilinae DSM 4017.</title>
        <authorList>
            <consortium name="US DOE Joint Genome Institute (JGI-PGF)"/>
            <person name="Lucas S."/>
            <person name="Copeland A."/>
            <person name="Lapidus A."/>
            <person name="Glavina del Rio T."/>
            <person name="Dalin E."/>
            <person name="Tice H."/>
            <person name="Bruce D."/>
            <person name="Goodwin L."/>
            <person name="Pitluck S."/>
            <person name="Kyrpides N."/>
            <person name="Mavromatis K."/>
            <person name="Ovchinnikova G."/>
            <person name="Daligault H."/>
            <person name="Detter J.C."/>
            <person name="Han C."/>
            <person name="Tapia R."/>
            <person name="Larimer F."/>
            <person name="Land M."/>
            <person name="Hauser L."/>
            <person name="Markowitz V."/>
            <person name="Cheng J.-F."/>
            <person name="Hugenholtz P."/>
            <person name="Woyke T."/>
            <person name="Wu D."/>
            <person name="Spring S."/>
            <person name="Schueler E."/>
            <person name="Brambilla E."/>
            <person name="Klenk H.-P."/>
            <person name="Eisen J.A."/>
        </authorList>
    </citation>
    <scope>NUCLEOTIDE SEQUENCE [LARGE SCALE GENOMIC DNA]</scope>
    <source>
        <strain evidence="3">DSM 4017 / NBRC 107636 / OCM 62 / WeN5</strain>
    </source>
</reference>
<evidence type="ECO:0000313" key="2">
    <source>
        <dbReference type="EMBL" id="AEH61339.1"/>
    </source>
</evidence>
<dbReference type="HOGENOM" id="CLU_1387610_0_0_2"/>
<dbReference type="InterPro" id="IPR050570">
    <property type="entry name" value="Cell_wall_metabolism_enzyme"/>
</dbReference>
<protein>
    <submittedName>
        <fullName evidence="2">Peptidase M23</fullName>
    </submittedName>
</protein>
<proteinExistence type="predicted"/>
<dbReference type="Gene3D" id="2.70.70.10">
    <property type="entry name" value="Glucose Permease (Domain IIA)"/>
    <property type="match status" value="1"/>
</dbReference>
<dbReference type="RefSeq" id="WP_013898776.1">
    <property type="nucleotide sequence ID" value="NC_015676.1"/>
</dbReference>
<dbReference type="PANTHER" id="PTHR21666">
    <property type="entry name" value="PEPTIDASE-RELATED"/>
    <property type="match status" value="1"/>
</dbReference>
<dbReference type="KEGG" id="mzh:Mzhil_1500"/>
<dbReference type="GO" id="GO:0004222">
    <property type="term" value="F:metalloendopeptidase activity"/>
    <property type="evidence" value="ECO:0007669"/>
    <property type="project" value="TreeGrafter"/>
</dbReference>
<dbReference type="GeneID" id="10823137"/>
<evidence type="ECO:0000313" key="3">
    <source>
        <dbReference type="Proteomes" id="UP000006622"/>
    </source>
</evidence>
<dbReference type="OrthoDB" id="120937at2157"/>
<dbReference type="CDD" id="cd12797">
    <property type="entry name" value="M23_peptidase"/>
    <property type="match status" value="1"/>
</dbReference>
<dbReference type="PANTHER" id="PTHR21666:SF270">
    <property type="entry name" value="MUREIN HYDROLASE ACTIVATOR ENVC"/>
    <property type="match status" value="1"/>
</dbReference>
<dbReference type="InterPro" id="IPR011055">
    <property type="entry name" value="Dup_hybrid_motif"/>
</dbReference>
<dbReference type="Pfam" id="PF01551">
    <property type="entry name" value="Peptidase_M23"/>
    <property type="match status" value="1"/>
</dbReference>